<dbReference type="Gene3D" id="3.40.50.620">
    <property type="entry name" value="HUPs"/>
    <property type="match status" value="2"/>
</dbReference>
<evidence type="ECO:0000256" key="1">
    <source>
        <dbReference type="ARBA" id="ARBA00008791"/>
    </source>
</evidence>
<comment type="similarity">
    <text evidence="1">Belongs to the universal stress protein A family.</text>
</comment>
<organism evidence="3 4">
    <name type="scientific">Actinoplanes sichuanensis</name>
    <dbReference type="NCBI Taxonomy" id="512349"/>
    <lineage>
        <taxon>Bacteria</taxon>
        <taxon>Bacillati</taxon>
        <taxon>Actinomycetota</taxon>
        <taxon>Actinomycetes</taxon>
        <taxon>Micromonosporales</taxon>
        <taxon>Micromonosporaceae</taxon>
        <taxon>Actinoplanes</taxon>
    </lineage>
</organism>
<dbReference type="PANTHER" id="PTHR46268">
    <property type="entry name" value="STRESS RESPONSE PROTEIN NHAX"/>
    <property type="match status" value="1"/>
</dbReference>
<feature type="domain" description="UspA" evidence="2">
    <location>
        <begin position="149"/>
        <end position="280"/>
    </location>
</feature>
<dbReference type="EMBL" id="JBHTMK010000050">
    <property type="protein sequence ID" value="MFD1371009.1"/>
    <property type="molecule type" value="Genomic_DNA"/>
</dbReference>
<comment type="caution">
    <text evidence="3">The sequence shown here is derived from an EMBL/GenBank/DDBJ whole genome shotgun (WGS) entry which is preliminary data.</text>
</comment>
<gene>
    <name evidence="3" type="ORF">ACFQ5G_37210</name>
</gene>
<dbReference type="RefSeq" id="WP_317795587.1">
    <property type="nucleotide sequence ID" value="NZ_AP028461.1"/>
</dbReference>
<sequence>MQIPAVVVGTDGAEPGTAAVRWAATEAECRRLPLRVVHVLDWDWSVSRYDYQGISYRNARRLAETTVREAASRASDIAPALEIEFQVVVGHPVTALTRLSTAAALLVVGGRGRGGFAGLHLGSVSRRVTMHARCPVAVVRGRHAGPRDPVAIGVSGSDDADAVLEAGFAAAHQHGVGLVAVRSYRPGRLHTDDTTEPEQDILERDHLTTRLAPWRAKFPDVAVDTLVSTDTAAATLVEVSHGTRLVVVGNHSHGLLSGAVLGCTVAPVLHHAHCPVLVVREPRTGG</sequence>
<dbReference type="InterPro" id="IPR006015">
    <property type="entry name" value="Universal_stress_UspA"/>
</dbReference>
<dbReference type="Pfam" id="PF00582">
    <property type="entry name" value="Usp"/>
    <property type="match status" value="2"/>
</dbReference>
<evidence type="ECO:0000313" key="3">
    <source>
        <dbReference type="EMBL" id="MFD1371009.1"/>
    </source>
</evidence>
<reference evidence="4" key="1">
    <citation type="journal article" date="2019" name="Int. J. Syst. Evol. Microbiol.">
        <title>The Global Catalogue of Microorganisms (GCM) 10K type strain sequencing project: providing services to taxonomists for standard genome sequencing and annotation.</title>
        <authorList>
            <consortium name="The Broad Institute Genomics Platform"/>
            <consortium name="The Broad Institute Genome Sequencing Center for Infectious Disease"/>
            <person name="Wu L."/>
            <person name="Ma J."/>
        </authorList>
    </citation>
    <scope>NUCLEOTIDE SEQUENCE [LARGE SCALE GENOMIC DNA]</scope>
    <source>
        <strain evidence="4">CCM 7526</strain>
    </source>
</reference>
<name>A0ABW4AKK2_9ACTN</name>
<dbReference type="SUPFAM" id="SSF52402">
    <property type="entry name" value="Adenine nucleotide alpha hydrolases-like"/>
    <property type="match status" value="2"/>
</dbReference>
<accession>A0ABW4AKK2</accession>
<dbReference type="InterPro" id="IPR006016">
    <property type="entry name" value="UspA"/>
</dbReference>
<dbReference type="PANTHER" id="PTHR46268:SF6">
    <property type="entry name" value="UNIVERSAL STRESS PROTEIN UP12"/>
    <property type="match status" value="1"/>
</dbReference>
<evidence type="ECO:0000313" key="4">
    <source>
        <dbReference type="Proteomes" id="UP001597183"/>
    </source>
</evidence>
<evidence type="ECO:0000259" key="2">
    <source>
        <dbReference type="Pfam" id="PF00582"/>
    </source>
</evidence>
<dbReference type="Proteomes" id="UP001597183">
    <property type="component" value="Unassembled WGS sequence"/>
</dbReference>
<keyword evidence="4" id="KW-1185">Reference proteome</keyword>
<feature type="domain" description="UspA" evidence="2">
    <location>
        <begin position="6"/>
        <end position="140"/>
    </location>
</feature>
<dbReference type="InterPro" id="IPR014729">
    <property type="entry name" value="Rossmann-like_a/b/a_fold"/>
</dbReference>
<dbReference type="PRINTS" id="PR01438">
    <property type="entry name" value="UNVRSLSTRESS"/>
</dbReference>
<proteinExistence type="inferred from homology"/>
<protein>
    <submittedName>
        <fullName evidence="3">Universal stress protein</fullName>
    </submittedName>
</protein>